<dbReference type="Pfam" id="PF17906">
    <property type="entry name" value="HTH_48"/>
    <property type="match status" value="1"/>
</dbReference>
<dbReference type="EMBL" id="KQ414584">
    <property type="protein sequence ID" value="KOC70652.1"/>
    <property type="molecule type" value="Genomic_DNA"/>
</dbReference>
<organism evidence="2 4">
    <name type="scientific">Habropoda laboriosa</name>
    <dbReference type="NCBI Taxonomy" id="597456"/>
    <lineage>
        <taxon>Eukaryota</taxon>
        <taxon>Metazoa</taxon>
        <taxon>Ecdysozoa</taxon>
        <taxon>Arthropoda</taxon>
        <taxon>Hexapoda</taxon>
        <taxon>Insecta</taxon>
        <taxon>Pterygota</taxon>
        <taxon>Neoptera</taxon>
        <taxon>Endopterygota</taxon>
        <taxon>Hymenoptera</taxon>
        <taxon>Apocrita</taxon>
        <taxon>Aculeata</taxon>
        <taxon>Apoidea</taxon>
        <taxon>Anthophila</taxon>
        <taxon>Apidae</taxon>
        <taxon>Habropoda</taxon>
    </lineage>
</organism>
<sequence length="50" mass="6110">MSNDKMHIRYVLLYEFRRGSTAMKTVKNICEVYAEDATKIRMCQKWFKKF</sequence>
<reference evidence="2" key="1">
    <citation type="submission" date="2015-07" db="EMBL/GenBank/DDBJ databases">
        <title>MeaNS - Measles Nucleotide Surveillance Program.</title>
        <authorList>
            <person name="Tran T."/>
            <person name="Druce J."/>
        </authorList>
    </citation>
    <scope>NUCLEOTIDE SEQUENCE</scope>
    <source>
        <strain evidence="2">0110345459</strain>
    </source>
</reference>
<evidence type="ECO:0000313" key="2">
    <source>
        <dbReference type="EMBL" id="KOC58729.1"/>
    </source>
</evidence>
<dbReference type="EMBL" id="LHQN01028878">
    <property type="protein sequence ID" value="KOC58729.1"/>
    <property type="molecule type" value="Genomic_DNA"/>
</dbReference>
<evidence type="ECO:0000313" key="3">
    <source>
        <dbReference type="EMBL" id="KOC70652.1"/>
    </source>
</evidence>
<dbReference type="AlphaFoldDB" id="A0A0L7QJH7"/>
<gene>
    <name evidence="3" type="ORF">WH47_03668</name>
    <name evidence="2" type="ORF">WH47_10099</name>
</gene>
<dbReference type="Gene3D" id="1.10.10.1450">
    <property type="match status" value="1"/>
</dbReference>
<dbReference type="InterPro" id="IPR041426">
    <property type="entry name" value="Mos1_HTH"/>
</dbReference>
<feature type="domain" description="Mos1 transposase HTH" evidence="1">
    <location>
        <begin position="5"/>
        <end position="50"/>
    </location>
</feature>
<dbReference type="Proteomes" id="UP000053825">
    <property type="component" value="Unassembled WGS sequence"/>
</dbReference>
<evidence type="ECO:0000313" key="4">
    <source>
        <dbReference type="Proteomes" id="UP000053825"/>
    </source>
</evidence>
<accession>A0A0L7QJH7</accession>
<evidence type="ECO:0000259" key="1">
    <source>
        <dbReference type="Pfam" id="PF17906"/>
    </source>
</evidence>
<reference evidence="3 4" key="2">
    <citation type="submission" date="2015-07" db="EMBL/GenBank/DDBJ databases">
        <title>The genome of Habropoda laboriosa.</title>
        <authorList>
            <person name="Pan H."/>
            <person name="Kapheim K."/>
        </authorList>
    </citation>
    <scope>NUCLEOTIDE SEQUENCE [LARGE SCALE GENOMIC DNA]</scope>
    <source>
        <strain evidence="3">0110345459</strain>
    </source>
</reference>
<protein>
    <recommendedName>
        <fullName evidence="1">Mos1 transposase HTH domain-containing protein</fullName>
    </recommendedName>
</protein>
<proteinExistence type="predicted"/>
<name>A0A0L7QJH7_9HYME</name>
<keyword evidence="4" id="KW-1185">Reference proteome</keyword>